<dbReference type="EMBL" id="CP095043">
    <property type="protein sequence ID" value="UOQ60772.1"/>
    <property type="molecule type" value="Genomic_DNA"/>
</dbReference>
<keyword evidence="1" id="KW-0032">Aminotransferase</keyword>
<name>A0ABY4FWW0_9MICO</name>
<keyword evidence="2" id="KW-1185">Reference proteome</keyword>
<dbReference type="Pfam" id="PF01063">
    <property type="entry name" value="Aminotran_4"/>
    <property type="match status" value="1"/>
</dbReference>
<dbReference type="SUPFAM" id="SSF56752">
    <property type="entry name" value="D-aminoacid aminotransferase-like PLP-dependent enzymes"/>
    <property type="match status" value="1"/>
</dbReference>
<dbReference type="GO" id="GO:0008483">
    <property type="term" value="F:transaminase activity"/>
    <property type="evidence" value="ECO:0007669"/>
    <property type="project" value="UniProtKB-KW"/>
</dbReference>
<dbReference type="InterPro" id="IPR001544">
    <property type="entry name" value="Aminotrans_IV"/>
</dbReference>
<reference evidence="1 2" key="1">
    <citation type="submission" date="2022-04" db="EMBL/GenBank/DDBJ databases">
        <title>Leucobacter sp. isolated from rhizosphere of onion.</title>
        <authorList>
            <person name="Won M."/>
            <person name="Lee C.-M."/>
            <person name="Woen H.-Y."/>
            <person name="Kwon S.-W."/>
        </authorList>
    </citation>
    <scope>NUCLEOTIDE SEQUENCE [LARGE SCALE GENOMIC DNA]</scope>
    <source>
        <strain evidence="1 2">H25R-14</strain>
    </source>
</reference>
<gene>
    <name evidence="1" type="ORF">MUN76_01960</name>
</gene>
<dbReference type="Gene3D" id="3.20.10.10">
    <property type="entry name" value="D-amino Acid Aminotransferase, subunit A, domain 2"/>
    <property type="match status" value="1"/>
</dbReference>
<evidence type="ECO:0000313" key="2">
    <source>
        <dbReference type="Proteomes" id="UP000831775"/>
    </source>
</evidence>
<dbReference type="RefSeq" id="WP_244686675.1">
    <property type="nucleotide sequence ID" value="NZ_CP095043.1"/>
</dbReference>
<dbReference type="Proteomes" id="UP000831775">
    <property type="component" value="Chromosome"/>
</dbReference>
<dbReference type="InterPro" id="IPR043132">
    <property type="entry name" value="BCAT-like_C"/>
</dbReference>
<accession>A0ABY4FWW0</accession>
<protein>
    <submittedName>
        <fullName evidence="1">Aminotransferase class IV</fullName>
    </submittedName>
</protein>
<proteinExistence type="predicted"/>
<organism evidence="1 2">
    <name type="scientific">Leucobacter rhizosphaerae</name>
    <dbReference type="NCBI Taxonomy" id="2932245"/>
    <lineage>
        <taxon>Bacteria</taxon>
        <taxon>Bacillati</taxon>
        <taxon>Actinomycetota</taxon>
        <taxon>Actinomycetes</taxon>
        <taxon>Micrococcales</taxon>
        <taxon>Microbacteriaceae</taxon>
        <taxon>Leucobacter</taxon>
    </lineage>
</organism>
<evidence type="ECO:0000313" key="1">
    <source>
        <dbReference type="EMBL" id="UOQ60772.1"/>
    </source>
</evidence>
<sequence>MAADSFRVRTHPVTGAAEVRGWTRHLARFRRAVTAATAGSTDAASAPSDAELDAFLRDAAHRIAAFGPGFPRLEARRTAGAPELGLTLRPAPPLGRELALRTAPGVALVDPGRKGPNLERLAALNRTLGAEALLIDAEGNVLEGATTSLIWWRPGDARGVRVADPQDGPGARVPSVTESLITDAARRSPLEDGSLREAAVSPAELGDAEVWAVNALHGIRVVTTVDGHPTRDADQDRLAWFRAALDRSWEPVEATLPTAR</sequence>
<keyword evidence="1" id="KW-0808">Transferase</keyword>
<dbReference type="InterPro" id="IPR036038">
    <property type="entry name" value="Aminotransferase-like"/>
</dbReference>